<name>A0A017SDZ4_ASPRC</name>
<gene>
    <name evidence="2" type="ORF">EURHEDRAFT_378336</name>
</gene>
<evidence type="ECO:0000313" key="2">
    <source>
        <dbReference type="EMBL" id="EYE94455.1"/>
    </source>
</evidence>
<feature type="compositionally biased region" description="Low complexity" evidence="1">
    <location>
        <begin position="1"/>
        <end position="18"/>
    </location>
</feature>
<protein>
    <submittedName>
        <fullName evidence="2">Uncharacterized protein</fullName>
    </submittedName>
</protein>
<sequence>MATAAQTKQQQQPTLQPEEYSEADYDTDDYEYSDDDEFAPQTQKVSQKTQPRKQQQQQRRTQKDDYVDDDDDDYTSDELYSDEYSDDDDYDDANGTQDNAVQPYQSGRPSITNNHISGGNIDTAEGKGKSIDDEEGMKLKLDLNLEIEVELKAQIHGDITLALL</sequence>
<dbReference type="AlphaFoldDB" id="A0A017SDZ4"/>
<reference evidence="3" key="1">
    <citation type="journal article" date="2014" name="Nat. Commun.">
        <title>Genomic adaptations of the halophilic Dead Sea filamentous fungus Eurotium rubrum.</title>
        <authorList>
            <person name="Kis-Papo T."/>
            <person name="Weig A.R."/>
            <person name="Riley R."/>
            <person name="Persoh D."/>
            <person name="Salamov A."/>
            <person name="Sun H."/>
            <person name="Lipzen A."/>
            <person name="Wasser S.P."/>
            <person name="Rambold G."/>
            <person name="Grigoriev I.V."/>
            <person name="Nevo E."/>
        </authorList>
    </citation>
    <scope>NUCLEOTIDE SEQUENCE [LARGE SCALE GENOMIC DNA]</scope>
    <source>
        <strain evidence="3">CBS 135680</strain>
    </source>
</reference>
<feature type="compositionally biased region" description="Polar residues" evidence="1">
    <location>
        <begin position="94"/>
        <end position="117"/>
    </location>
</feature>
<feature type="region of interest" description="Disordered" evidence="1">
    <location>
        <begin position="1"/>
        <end position="130"/>
    </location>
</feature>
<feature type="compositionally biased region" description="Acidic residues" evidence="1">
    <location>
        <begin position="19"/>
        <end position="38"/>
    </location>
</feature>
<proteinExistence type="predicted"/>
<dbReference type="GeneID" id="63694187"/>
<dbReference type="PANTHER" id="PTHR35587:SF6">
    <property type="entry name" value="BZIP DOMAIN-CONTAINING PROTEIN"/>
    <property type="match status" value="1"/>
</dbReference>
<dbReference type="Proteomes" id="UP000019804">
    <property type="component" value="Unassembled WGS sequence"/>
</dbReference>
<accession>A0A017SDZ4</accession>
<evidence type="ECO:0000313" key="3">
    <source>
        <dbReference type="Proteomes" id="UP000019804"/>
    </source>
</evidence>
<dbReference type="STRING" id="1388766.A0A017SDZ4"/>
<dbReference type="OrthoDB" id="2279190at2759"/>
<organism evidence="2 3">
    <name type="scientific">Aspergillus ruber (strain CBS 135680)</name>
    <dbReference type="NCBI Taxonomy" id="1388766"/>
    <lineage>
        <taxon>Eukaryota</taxon>
        <taxon>Fungi</taxon>
        <taxon>Dikarya</taxon>
        <taxon>Ascomycota</taxon>
        <taxon>Pezizomycotina</taxon>
        <taxon>Eurotiomycetes</taxon>
        <taxon>Eurotiomycetidae</taxon>
        <taxon>Eurotiales</taxon>
        <taxon>Aspergillaceae</taxon>
        <taxon>Aspergillus</taxon>
        <taxon>Aspergillus subgen. Aspergillus</taxon>
    </lineage>
</organism>
<dbReference type="EMBL" id="KK088426">
    <property type="protein sequence ID" value="EYE94455.1"/>
    <property type="molecule type" value="Genomic_DNA"/>
</dbReference>
<feature type="compositionally biased region" description="Acidic residues" evidence="1">
    <location>
        <begin position="66"/>
        <end position="92"/>
    </location>
</feature>
<dbReference type="PANTHER" id="PTHR35587">
    <property type="entry name" value="EXPRESSED PROTEIN"/>
    <property type="match status" value="1"/>
</dbReference>
<evidence type="ECO:0000256" key="1">
    <source>
        <dbReference type="SAM" id="MobiDB-lite"/>
    </source>
</evidence>
<keyword evidence="3" id="KW-1185">Reference proteome</keyword>
<dbReference type="HOGENOM" id="CLU_109904_0_0_1"/>
<feature type="compositionally biased region" description="Low complexity" evidence="1">
    <location>
        <begin position="47"/>
        <end position="59"/>
    </location>
</feature>
<dbReference type="RefSeq" id="XP_040638143.1">
    <property type="nucleotide sequence ID" value="XM_040779063.1"/>
</dbReference>